<dbReference type="Proteomes" id="UP000030636">
    <property type="component" value="Chromosome"/>
</dbReference>
<evidence type="ECO:0000313" key="3">
    <source>
        <dbReference type="Proteomes" id="UP000030636"/>
    </source>
</evidence>
<dbReference type="EMBL" id="CP007457">
    <property type="protein sequence ID" value="AIZ16790.1"/>
    <property type="molecule type" value="Genomic_DNA"/>
</dbReference>
<dbReference type="AlphaFoldDB" id="A0A0A7IC32"/>
<evidence type="ECO:0000259" key="1">
    <source>
        <dbReference type="Pfam" id="PF00535"/>
    </source>
</evidence>
<evidence type="ECO:0000313" key="2">
    <source>
        <dbReference type="EMBL" id="AIZ16790.1"/>
    </source>
</evidence>
<sequence>MISIITPAYNAGKVINRAVDAIVPQMDADAEWIIVDDGSTDGSGAYLDKIAAAHPRIRIIHTPNRGAGAARNTGIHEAHGEWIAFLDADDYFTDTAIADIRTLIVAPRAREVDIFYLPKIMTDMEGADARVVQPESAIKDGLPELEFWSSLYRTEYLKRADVRFPEHREQDVETAFRMLAFNRTNRIRTQHEPAFLAHRDNPNSNVHTWDPERLLRVKSVVYADLLGELPNVPANVRKKIVSTLYTSVDQYLIETARHRISSDSVHLQTVLRLGRAHLGAPCTVRTWAKKALFVALALITPFVGRRR</sequence>
<dbReference type="Pfam" id="PF00535">
    <property type="entry name" value="Glycos_transf_2"/>
    <property type="match status" value="1"/>
</dbReference>
<dbReference type="PANTHER" id="PTHR22916:SF3">
    <property type="entry name" value="UDP-GLCNAC:BETAGAL BETA-1,3-N-ACETYLGLUCOSAMINYLTRANSFERASE-LIKE PROTEIN 1"/>
    <property type="match status" value="1"/>
</dbReference>
<dbReference type="GO" id="GO:0016758">
    <property type="term" value="F:hexosyltransferase activity"/>
    <property type="evidence" value="ECO:0007669"/>
    <property type="project" value="UniProtKB-ARBA"/>
</dbReference>
<gene>
    <name evidence="2" type="ORF">AH67_07650</name>
</gene>
<dbReference type="CDD" id="cd00761">
    <property type="entry name" value="Glyco_tranf_GTA_type"/>
    <property type="match status" value="1"/>
</dbReference>
<feature type="domain" description="Glycosyltransferase 2-like" evidence="1">
    <location>
        <begin position="3"/>
        <end position="104"/>
    </location>
</feature>
<organism evidence="2 3">
    <name type="scientific">Bifidobacterium pseudolongum PV8-2</name>
    <dbReference type="NCBI Taxonomy" id="1447715"/>
    <lineage>
        <taxon>Bacteria</taxon>
        <taxon>Bacillati</taxon>
        <taxon>Actinomycetota</taxon>
        <taxon>Actinomycetes</taxon>
        <taxon>Bifidobacteriales</taxon>
        <taxon>Bifidobacteriaceae</taxon>
        <taxon>Bifidobacterium</taxon>
    </lineage>
</organism>
<dbReference type="PANTHER" id="PTHR22916">
    <property type="entry name" value="GLYCOSYLTRANSFERASE"/>
    <property type="match status" value="1"/>
</dbReference>
<dbReference type="STRING" id="1447715.AH67_07650"/>
<dbReference type="HOGENOM" id="CLU_025996_25_0_11"/>
<dbReference type="Gene3D" id="3.90.550.10">
    <property type="entry name" value="Spore Coat Polysaccharide Biosynthesis Protein SpsA, Chain A"/>
    <property type="match status" value="1"/>
</dbReference>
<dbReference type="SUPFAM" id="SSF53448">
    <property type="entry name" value="Nucleotide-diphospho-sugar transferases"/>
    <property type="match status" value="1"/>
</dbReference>
<dbReference type="InterPro" id="IPR029044">
    <property type="entry name" value="Nucleotide-diphossugar_trans"/>
</dbReference>
<protein>
    <recommendedName>
        <fullName evidence="1">Glycosyltransferase 2-like domain-containing protein</fullName>
    </recommendedName>
</protein>
<accession>A0A0A7IC32</accession>
<name>A0A0A7IC32_9BIFI</name>
<keyword evidence="3" id="KW-1185">Reference proteome</keyword>
<dbReference type="InterPro" id="IPR001173">
    <property type="entry name" value="Glyco_trans_2-like"/>
</dbReference>
<reference evidence="2 3" key="1">
    <citation type="journal article" date="2015" name="Genome Announc.">
        <title>Bifidobacterium pseudolongum Strain PV8-2, Isolated from a Stool Sample of an Anemic Kenyan Infant.</title>
        <authorList>
            <person name="Vazquez-Gutierrez P."/>
            <person name="Lacroix C."/>
            <person name="Chassard C."/>
            <person name="Klumpp J."/>
            <person name="Stevens M.J."/>
            <person name="Jans C."/>
        </authorList>
    </citation>
    <scope>NUCLEOTIDE SEQUENCE [LARGE SCALE GENOMIC DNA]</scope>
    <source>
        <strain evidence="2 3">PV8-2</strain>
    </source>
</reference>
<proteinExistence type="predicted"/>
<dbReference type="KEGG" id="bpsp:AH67_07650"/>